<keyword evidence="5 9" id="KW-1133">Transmembrane helix</keyword>
<keyword evidence="3 9" id="KW-0812">Transmembrane</keyword>
<evidence type="ECO:0000256" key="10">
    <source>
        <dbReference type="SAM" id="SignalP"/>
    </source>
</evidence>
<evidence type="ECO:0000256" key="2">
    <source>
        <dbReference type="ARBA" id="ARBA00022448"/>
    </source>
</evidence>
<gene>
    <name evidence="12" type="ORF">BJ878DRAFT_542586</name>
</gene>
<keyword evidence="2" id="KW-0813">Transport</keyword>
<name>A0A9P8CG63_9HELO</name>
<evidence type="ECO:0000313" key="12">
    <source>
        <dbReference type="EMBL" id="KAG9244126.1"/>
    </source>
</evidence>
<proteinExistence type="predicted"/>
<reference evidence="12" key="1">
    <citation type="journal article" date="2021" name="IMA Fungus">
        <title>Genomic characterization of three marine fungi, including Emericellopsis atlantica sp. nov. with signatures of a generalist lifestyle and marine biomass degradation.</title>
        <authorList>
            <person name="Hagestad O.C."/>
            <person name="Hou L."/>
            <person name="Andersen J.H."/>
            <person name="Hansen E.H."/>
            <person name="Altermark B."/>
            <person name="Li C."/>
            <person name="Kuhnert E."/>
            <person name="Cox R.J."/>
            <person name="Crous P.W."/>
            <person name="Spatafora J.W."/>
            <person name="Lail K."/>
            <person name="Amirebrahimi M."/>
            <person name="Lipzen A."/>
            <person name="Pangilinan J."/>
            <person name="Andreopoulos W."/>
            <person name="Hayes R.D."/>
            <person name="Ng V."/>
            <person name="Grigoriev I.V."/>
            <person name="Jackson S.A."/>
            <person name="Sutton T.D.S."/>
            <person name="Dobson A.D.W."/>
            <person name="Rama T."/>
        </authorList>
    </citation>
    <scope>NUCLEOTIDE SEQUENCE</scope>
    <source>
        <strain evidence="12">TRa3180A</strain>
    </source>
</reference>
<feature type="chain" id="PRO_5040130105" evidence="10">
    <location>
        <begin position="23"/>
        <end position="300"/>
    </location>
</feature>
<dbReference type="InterPro" id="IPR044865">
    <property type="entry name" value="MRH_dom"/>
</dbReference>
<comment type="caution">
    <text evidence="12">The sequence shown here is derived from an EMBL/GenBank/DDBJ whole genome shotgun (WGS) entry which is preliminary data.</text>
</comment>
<evidence type="ECO:0000256" key="6">
    <source>
        <dbReference type="ARBA" id="ARBA00023136"/>
    </source>
</evidence>
<comment type="subcellular location">
    <subcellularLocation>
        <location evidence="1">Endomembrane system</location>
    </subcellularLocation>
</comment>
<dbReference type="PANTHER" id="PTHR15071:SF0">
    <property type="entry name" value="MANNOSE 6-PHOSPHATE RECEPTOR-LIKE PROTEIN 1"/>
    <property type="match status" value="1"/>
</dbReference>
<keyword evidence="4 10" id="KW-0732">Signal</keyword>
<dbReference type="FunFam" id="2.70.130.10:FF:000024">
    <property type="entry name" value="Putative vacuolar sorting receptor"/>
    <property type="match status" value="1"/>
</dbReference>
<evidence type="ECO:0000256" key="9">
    <source>
        <dbReference type="SAM" id="Phobius"/>
    </source>
</evidence>
<dbReference type="GO" id="GO:0010008">
    <property type="term" value="C:endosome membrane"/>
    <property type="evidence" value="ECO:0007669"/>
    <property type="project" value="UniProtKB-SubCell"/>
</dbReference>
<dbReference type="Gene3D" id="2.70.130.10">
    <property type="entry name" value="Mannose-6-phosphate receptor binding domain"/>
    <property type="match status" value="1"/>
</dbReference>
<evidence type="ECO:0000256" key="7">
    <source>
        <dbReference type="ARBA" id="ARBA00023157"/>
    </source>
</evidence>
<feature type="transmembrane region" description="Helical" evidence="9">
    <location>
        <begin position="232"/>
        <end position="253"/>
    </location>
</feature>
<dbReference type="GO" id="GO:0005770">
    <property type="term" value="C:late endosome"/>
    <property type="evidence" value="ECO:0007669"/>
    <property type="project" value="TreeGrafter"/>
</dbReference>
<dbReference type="GO" id="GO:0000139">
    <property type="term" value="C:Golgi membrane"/>
    <property type="evidence" value="ECO:0007669"/>
    <property type="project" value="UniProtKB-SubCell"/>
</dbReference>
<keyword evidence="6 9" id="KW-0472">Membrane</keyword>
<evidence type="ECO:0000259" key="11">
    <source>
        <dbReference type="PROSITE" id="PS51914"/>
    </source>
</evidence>
<evidence type="ECO:0000256" key="5">
    <source>
        <dbReference type="ARBA" id="ARBA00022989"/>
    </source>
</evidence>
<keyword evidence="7" id="KW-1015">Disulfide bond</keyword>
<keyword evidence="13" id="KW-1185">Reference proteome</keyword>
<dbReference type="InterPro" id="IPR028927">
    <property type="entry name" value="Man-6-P_rcpt"/>
</dbReference>
<dbReference type="Proteomes" id="UP000887226">
    <property type="component" value="Unassembled WGS sequence"/>
</dbReference>
<dbReference type="InterPro" id="IPR009011">
    <property type="entry name" value="Man6P_isomerase_rcpt-bd_dom_sf"/>
</dbReference>
<dbReference type="PROSITE" id="PS51914">
    <property type="entry name" value="MRH"/>
    <property type="match status" value="1"/>
</dbReference>
<evidence type="ECO:0000256" key="3">
    <source>
        <dbReference type="ARBA" id="ARBA00022692"/>
    </source>
</evidence>
<evidence type="ECO:0000256" key="1">
    <source>
        <dbReference type="ARBA" id="ARBA00004308"/>
    </source>
</evidence>
<evidence type="ECO:0000313" key="13">
    <source>
        <dbReference type="Proteomes" id="UP000887226"/>
    </source>
</evidence>
<keyword evidence="8" id="KW-0325">Glycoprotein</keyword>
<organism evidence="12 13">
    <name type="scientific">Calycina marina</name>
    <dbReference type="NCBI Taxonomy" id="1763456"/>
    <lineage>
        <taxon>Eukaryota</taxon>
        <taxon>Fungi</taxon>
        <taxon>Dikarya</taxon>
        <taxon>Ascomycota</taxon>
        <taxon>Pezizomycotina</taxon>
        <taxon>Leotiomycetes</taxon>
        <taxon>Helotiales</taxon>
        <taxon>Pezizellaceae</taxon>
        <taxon>Calycina</taxon>
    </lineage>
</organism>
<feature type="domain" description="MRH" evidence="11">
    <location>
        <begin position="32"/>
        <end position="221"/>
    </location>
</feature>
<dbReference type="PANTHER" id="PTHR15071">
    <property type="entry name" value="MANNOSE-6-PHOSPHATE RECEPTOR FAMILY MEMBER"/>
    <property type="match status" value="1"/>
</dbReference>
<dbReference type="Pfam" id="PF02157">
    <property type="entry name" value="Man-6-P_recep"/>
    <property type="match status" value="1"/>
</dbReference>
<accession>A0A9P8CG63</accession>
<protein>
    <submittedName>
        <fullName evidence="12">Mannose-6-phosphate receptor binding domain-containing protein</fullName>
    </submittedName>
</protein>
<feature type="signal peptide" evidence="10">
    <location>
        <begin position="1"/>
        <end position="22"/>
    </location>
</feature>
<dbReference type="GO" id="GO:0007034">
    <property type="term" value="P:vacuolar transport"/>
    <property type="evidence" value="ECO:0007669"/>
    <property type="project" value="TreeGrafter"/>
</dbReference>
<dbReference type="SUPFAM" id="SSF50911">
    <property type="entry name" value="Mannose 6-phosphate receptor domain"/>
    <property type="match status" value="1"/>
</dbReference>
<sequence length="300" mass="32904">MYFPLLPSVLLLVIGVSSSVQAASDDTLKPIDPCTVGSTTGSFYDLRSLSITPPAGDKKPGKNDKMDSWHARGWDYKSNFTLNICAPVIETLDDIVGIDKEHRANVSAFYKYRSETYSLGQMSSNLTLRGRRIVLQYSNGSPCGKDETKRMVRKDNSTWDDDSPDISPRAYIEGSRRKSAIISFHCDKDPLATTALATFVGVDPDECAYSFEVLSTAACVAAQPAQQGVGPAAVFAIIGVIAILVYFLGGVFYQRNVAHARGWRQLPNYSMWAGIGSFIKASGNTLFRRSRRRALALTLH</sequence>
<keyword evidence="12" id="KW-0675">Receptor</keyword>
<evidence type="ECO:0000256" key="4">
    <source>
        <dbReference type="ARBA" id="ARBA00022729"/>
    </source>
</evidence>
<evidence type="ECO:0000256" key="8">
    <source>
        <dbReference type="ARBA" id="ARBA00023180"/>
    </source>
</evidence>
<dbReference type="OrthoDB" id="4504960at2759"/>
<dbReference type="EMBL" id="MU253927">
    <property type="protein sequence ID" value="KAG9244126.1"/>
    <property type="molecule type" value="Genomic_DNA"/>
</dbReference>
<dbReference type="AlphaFoldDB" id="A0A9P8CG63"/>